<dbReference type="PROSITE" id="PS00893">
    <property type="entry name" value="NUDIX_BOX"/>
    <property type="match status" value="1"/>
</dbReference>
<evidence type="ECO:0000313" key="5">
    <source>
        <dbReference type="Proteomes" id="UP000268829"/>
    </source>
</evidence>
<accession>A0A3M8B9A9</accession>
<protein>
    <submittedName>
        <fullName evidence="4">NUDIX domain-containing protein</fullName>
    </submittedName>
</protein>
<gene>
    <name evidence="4" type="ORF">EDM57_03185</name>
</gene>
<dbReference type="CDD" id="cd04683">
    <property type="entry name" value="NUDIX_Hydrolase"/>
    <property type="match status" value="1"/>
</dbReference>
<dbReference type="Pfam" id="PF00293">
    <property type="entry name" value="NUDIX"/>
    <property type="match status" value="1"/>
</dbReference>
<comment type="cofactor">
    <cofactor evidence="1">
        <name>Mg(2+)</name>
        <dbReference type="ChEBI" id="CHEBI:18420"/>
    </cofactor>
</comment>
<dbReference type="Proteomes" id="UP000268829">
    <property type="component" value="Unassembled WGS sequence"/>
</dbReference>
<dbReference type="PANTHER" id="PTHR43046">
    <property type="entry name" value="GDP-MANNOSE MANNOSYL HYDROLASE"/>
    <property type="match status" value="1"/>
</dbReference>
<keyword evidence="5" id="KW-1185">Reference proteome</keyword>
<dbReference type="Gene3D" id="3.90.79.10">
    <property type="entry name" value="Nucleoside Triphosphate Pyrophosphohydrolase"/>
    <property type="match status" value="1"/>
</dbReference>
<dbReference type="InterPro" id="IPR000086">
    <property type="entry name" value="NUDIX_hydrolase_dom"/>
</dbReference>
<keyword evidence="2" id="KW-0378">Hydrolase</keyword>
<organism evidence="4 5">
    <name type="scientific">Brevibacillus gelatini</name>
    <dbReference type="NCBI Taxonomy" id="1655277"/>
    <lineage>
        <taxon>Bacteria</taxon>
        <taxon>Bacillati</taxon>
        <taxon>Bacillota</taxon>
        <taxon>Bacilli</taxon>
        <taxon>Bacillales</taxon>
        <taxon>Paenibacillaceae</taxon>
        <taxon>Brevibacillus</taxon>
    </lineage>
</organism>
<dbReference type="GO" id="GO:0016787">
    <property type="term" value="F:hydrolase activity"/>
    <property type="evidence" value="ECO:0007669"/>
    <property type="project" value="UniProtKB-KW"/>
</dbReference>
<evidence type="ECO:0000313" key="4">
    <source>
        <dbReference type="EMBL" id="RNB60051.1"/>
    </source>
</evidence>
<dbReference type="OrthoDB" id="21342at2"/>
<dbReference type="AlphaFoldDB" id="A0A3M8B9A9"/>
<dbReference type="PROSITE" id="PS51462">
    <property type="entry name" value="NUDIX"/>
    <property type="match status" value="1"/>
</dbReference>
<evidence type="ECO:0000256" key="2">
    <source>
        <dbReference type="ARBA" id="ARBA00022801"/>
    </source>
</evidence>
<dbReference type="SUPFAM" id="SSF55811">
    <property type="entry name" value="Nudix"/>
    <property type="match status" value="1"/>
</dbReference>
<comment type="caution">
    <text evidence="4">The sequence shown here is derived from an EMBL/GenBank/DDBJ whole genome shotgun (WGS) entry which is preliminary data.</text>
</comment>
<name>A0A3M8B9A9_9BACL</name>
<dbReference type="InterPro" id="IPR015797">
    <property type="entry name" value="NUDIX_hydrolase-like_dom_sf"/>
</dbReference>
<sequence length="152" mass="17349">MRKYFTMPVAVHLFLLRGNEILLLRRYNTGYEDGNYSVPAGHLDGNEEVKAAAIREAREECGIEIAPSDLSLVGVMHRRSSDERIDFFVAATSWQGEIVNAEPHKCDELVWVDLDQLPDNVIPYVRKAISNYRKGKWFDSFGWEQPAAFSLT</sequence>
<dbReference type="InterPro" id="IPR020084">
    <property type="entry name" value="NUDIX_hydrolase_CS"/>
</dbReference>
<evidence type="ECO:0000259" key="3">
    <source>
        <dbReference type="PROSITE" id="PS51462"/>
    </source>
</evidence>
<dbReference type="PANTHER" id="PTHR43046:SF16">
    <property type="entry name" value="ADP-RIBOSE PYROPHOSPHATASE YJHB-RELATED"/>
    <property type="match status" value="1"/>
</dbReference>
<feature type="domain" description="Nudix hydrolase" evidence="3">
    <location>
        <begin position="6"/>
        <end position="134"/>
    </location>
</feature>
<proteinExistence type="predicted"/>
<reference evidence="4 5" key="1">
    <citation type="submission" date="2018-10" db="EMBL/GenBank/DDBJ databases">
        <title>Phylogenomics of Brevibacillus.</title>
        <authorList>
            <person name="Dunlap C."/>
        </authorList>
    </citation>
    <scope>NUCLEOTIDE SEQUENCE [LARGE SCALE GENOMIC DNA]</scope>
    <source>
        <strain evidence="4 5">DSM 100115</strain>
    </source>
</reference>
<dbReference type="RefSeq" id="WP_122903324.1">
    <property type="nucleotide sequence ID" value="NZ_CP154342.1"/>
</dbReference>
<evidence type="ECO:0000256" key="1">
    <source>
        <dbReference type="ARBA" id="ARBA00001946"/>
    </source>
</evidence>
<dbReference type="EMBL" id="RHHS01000011">
    <property type="protein sequence ID" value="RNB60051.1"/>
    <property type="molecule type" value="Genomic_DNA"/>
</dbReference>